<reference evidence="2" key="1">
    <citation type="journal article" date="2024" name="IScience">
        <title>Strigolactones Initiate the Formation of Haustorium-like Structures in Castilleja.</title>
        <authorList>
            <person name="Buerger M."/>
            <person name="Peterson D."/>
            <person name="Chory J."/>
        </authorList>
    </citation>
    <scope>NUCLEOTIDE SEQUENCE [LARGE SCALE GENOMIC DNA]</scope>
</reference>
<evidence type="ECO:0000313" key="2">
    <source>
        <dbReference type="Proteomes" id="UP001632038"/>
    </source>
</evidence>
<accession>A0ABD3EAI3</accession>
<organism evidence="1 2">
    <name type="scientific">Castilleja foliolosa</name>
    <dbReference type="NCBI Taxonomy" id="1961234"/>
    <lineage>
        <taxon>Eukaryota</taxon>
        <taxon>Viridiplantae</taxon>
        <taxon>Streptophyta</taxon>
        <taxon>Embryophyta</taxon>
        <taxon>Tracheophyta</taxon>
        <taxon>Spermatophyta</taxon>
        <taxon>Magnoliopsida</taxon>
        <taxon>eudicotyledons</taxon>
        <taxon>Gunneridae</taxon>
        <taxon>Pentapetalae</taxon>
        <taxon>asterids</taxon>
        <taxon>lamiids</taxon>
        <taxon>Lamiales</taxon>
        <taxon>Orobanchaceae</taxon>
        <taxon>Pedicularideae</taxon>
        <taxon>Castillejinae</taxon>
        <taxon>Castilleja</taxon>
    </lineage>
</organism>
<name>A0ABD3EAI3_9LAMI</name>
<comment type="caution">
    <text evidence="1">The sequence shown here is derived from an EMBL/GenBank/DDBJ whole genome shotgun (WGS) entry which is preliminary data.</text>
</comment>
<protein>
    <submittedName>
        <fullName evidence="1">Uncharacterized protein</fullName>
    </submittedName>
</protein>
<gene>
    <name evidence="1" type="ORF">CASFOL_004196</name>
</gene>
<proteinExistence type="predicted"/>
<keyword evidence="2" id="KW-1185">Reference proteome</keyword>
<evidence type="ECO:0000313" key="1">
    <source>
        <dbReference type="EMBL" id="KAL3651194.1"/>
    </source>
</evidence>
<dbReference type="AlphaFoldDB" id="A0ABD3EAI3"/>
<sequence length="201" mass="21448">MAAIVGGAHVASSEAGHDRRSTGGGCLRLLGEPASITNSDGGEVELLVIVAFFRGVAGGFRRGDASLFSLEFRVGFEPIRQAVTKGMTTVAGMANSTKPNALEAIRAKLVPLGVDPEPIIANCSQAFDAFVQARMSSIQLLKESSAYDPASDFEDDDDHFIGCKKELLNKANLSLPEIDQFDPEKSINTIITTIVYSKYAH</sequence>
<dbReference type="Proteomes" id="UP001632038">
    <property type="component" value="Unassembled WGS sequence"/>
</dbReference>
<dbReference type="EMBL" id="JAVIJP010000006">
    <property type="protein sequence ID" value="KAL3651194.1"/>
    <property type="molecule type" value="Genomic_DNA"/>
</dbReference>